<dbReference type="EMBL" id="JBFMKM010000008">
    <property type="protein sequence ID" value="KAL1304612.1"/>
    <property type="molecule type" value="Genomic_DNA"/>
</dbReference>
<organism evidence="1 2">
    <name type="scientific">Neodothiora populina</name>
    <dbReference type="NCBI Taxonomy" id="2781224"/>
    <lineage>
        <taxon>Eukaryota</taxon>
        <taxon>Fungi</taxon>
        <taxon>Dikarya</taxon>
        <taxon>Ascomycota</taxon>
        <taxon>Pezizomycotina</taxon>
        <taxon>Dothideomycetes</taxon>
        <taxon>Dothideomycetidae</taxon>
        <taxon>Dothideales</taxon>
        <taxon>Dothioraceae</taxon>
        <taxon>Neodothiora</taxon>
    </lineage>
</organism>
<dbReference type="SUPFAM" id="SSF51905">
    <property type="entry name" value="FAD/NAD(P)-binding domain"/>
    <property type="match status" value="1"/>
</dbReference>
<protein>
    <recommendedName>
        <fullName evidence="3">FAD/NAD(P)-binding domain-containing protein</fullName>
    </recommendedName>
</protein>
<dbReference type="PROSITE" id="PS51257">
    <property type="entry name" value="PROKAR_LIPOPROTEIN"/>
    <property type="match status" value="1"/>
</dbReference>
<dbReference type="InterPro" id="IPR036188">
    <property type="entry name" value="FAD/NAD-bd_sf"/>
</dbReference>
<comment type="caution">
    <text evidence="1">The sequence shown here is derived from an EMBL/GenBank/DDBJ whole genome shotgun (WGS) entry which is preliminary data.</text>
</comment>
<dbReference type="RefSeq" id="XP_069200887.1">
    <property type="nucleotide sequence ID" value="XM_069343072.1"/>
</dbReference>
<dbReference type="InterPro" id="IPR050464">
    <property type="entry name" value="Zeta_carotene_desat/Oxidored"/>
</dbReference>
<gene>
    <name evidence="1" type="ORF">AAFC00_003579</name>
</gene>
<proteinExistence type="predicted"/>
<sequence>MGKQMEQQKKKRVLVVGAGAAGMSCAHHLAEHTDKFDVTIIDAVDYCGGQAYSIPIDKEKFGASWLNQGVQGGSYIFHHTLTMFARMGHRADPVKLQVSFGKDEQFWTNVYSTMMLKKHEKEVKRFYTMLKIIRWFEVIFGLVPIKYLVKIFRFSDEFANVVALPMVALFLGTGNYAPEVPSMVLERLCTSPTYGMWYPPDKTSVASNLPPMVVFPNLSDFYSDWKQHLIKKGVKVRLSTELTGVIRRDKNGVVVRVISRTPAEDGHTQDSAWVPNTVEGHNGDADAKEVEEEYDELVLCTLTDTAKRVLKPSASWRENKVLGSAKFANDITVTHCDADYMRKHYEMVYNEEQAVSTLGGVDQSARLKMAQKEFKPMYLIKMYEQDLTKLEMSFNASNYQSQFPPHVPLDNAVFQTIFLNKDRDGHLWPIDEIDESKVIRKDWWHQLCHSFTHYIFVVPWMWLLNGHKHTRYAAAWTLVNAHEVACISGITAAVDLGADYPEDLERDTFALLAFRLYYLLTYGKWYRKKFSKSKDNDSYASGLYGSVYQGPGVSGEDRSCWKKEVEAGRSLNKWY</sequence>
<name>A0ABR3PEX9_9PEZI</name>
<accession>A0ABR3PEX9</accession>
<dbReference type="PANTHER" id="PTHR42923">
    <property type="entry name" value="PROTOPORPHYRINOGEN OXIDASE"/>
    <property type="match status" value="1"/>
</dbReference>
<dbReference type="GeneID" id="95977280"/>
<reference evidence="1 2" key="1">
    <citation type="submission" date="2024-07" db="EMBL/GenBank/DDBJ databases">
        <title>Draft sequence of the Neodothiora populina.</title>
        <authorList>
            <person name="Drown D.D."/>
            <person name="Schuette U.S."/>
            <person name="Buechlein A.B."/>
            <person name="Rusch D.R."/>
            <person name="Winton L.W."/>
            <person name="Adams G.A."/>
        </authorList>
    </citation>
    <scope>NUCLEOTIDE SEQUENCE [LARGE SCALE GENOMIC DNA]</scope>
    <source>
        <strain evidence="1 2">CPC 39397</strain>
    </source>
</reference>
<dbReference type="Pfam" id="PF13450">
    <property type="entry name" value="NAD_binding_8"/>
    <property type="match status" value="1"/>
</dbReference>
<dbReference type="Gene3D" id="3.50.50.60">
    <property type="entry name" value="FAD/NAD(P)-binding domain"/>
    <property type="match status" value="1"/>
</dbReference>
<dbReference type="Proteomes" id="UP001562354">
    <property type="component" value="Unassembled WGS sequence"/>
</dbReference>
<evidence type="ECO:0000313" key="2">
    <source>
        <dbReference type="Proteomes" id="UP001562354"/>
    </source>
</evidence>
<dbReference type="PANTHER" id="PTHR42923:SF20">
    <property type="entry name" value="FLAVIN-CONTAINING AMINE OXIDASEDEHYDROGENASE"/>
    <property type="match status" value="1"/>
</dbReference>
<keyword evidence="2" id="KW-1185">Reference proteome</keyword>
<evidence type="ECO:0008006" key="3">
    <source>
        <dbReference type="Google" id="ProtNLM"/>
    </source>
</evidence>
<evidence type="ECO:0000313" key="1">
    <source>
        <dbReference type="EMBL" id="KAL1304612.1"/>
    </source>
</evidence>